<comment type="pathway">
    <text evidence="3">Aromatic compound metabolism; melatonin biosynthesis; melatonin from serotonin: step 1/2.</text>
</comment>
<evidence type="ECO:0000313" key="15">
    <source>
        <dbReference type="EMBL" id="CAH1720332.1"/>
    </source>
</evidence>
<comment type="catalytic activity">
    <reaction evidence="8">
        <text>serotonin + (5Z,8Z,11Z,14Z)-eicosatetraenoyl-CoA = N-[(5Z,8Z,11Z,14Z)-eicosatetraenoyl]-serotonin + CoA + H(+)</text>
        <dbReference type="Rhea" id="RHEA:51396"/>
        <dbReference type="ChEBI" id="CHEBI:15378"/>
        <dbReference type="ChEBI" id="CHEBI:57287"/>
        <dbReference type="ChEBI" id="CHEBI:57368"/>
        <dbReference type="ChEBI" id="CHEBI:132255"/>
        <dbReference type="ChEBI" id="CHEBI:350546"/>
    </reaction>
    <physiologicalReaction direction="left-to-right" evidence="8">
        <dbReference type="Rhea" id="RHEA:51397"/>
    </physiologicalReaction>
</comment>
<dbReference type="GO" id="GO:0004059">
    <property type="term" value="F:aralkylamine N-acetyltransferase activity"/>
    <property type="evidence" value="ECO:0007669"/>
    <property type="project" value="UniProtKB-EC"/>
</dbReference>
<comment type="catalytic activity">
    <reaction evidence="12">
        <text>dopamine + hexadecanoyl-CoA = N-hexadecanoyl-dopamine + CoA + H(+)</text>
        <dbReference type="Rhea" id="RHEA:51376"/>
        <dbReference type="ChEBI" id="CHEBI:15378"/>
        <dbReference type="ChEBI" id="CHEBI:57287"/>
        <dbReference type="ChEBI" id="CHEBI:57379"/>
        <dbReference type="ChEBI" id="CHEBI:59905"/>
        <dbReference type="ChEBI" id="CHEBI:134058"/>
    </reaction>
    <physiologicalReaction direction="left-to-right" evidence="12">
        <dbReference type="Rhea" id="RHEA:51377"/>
    </physiologicalReaction>
</comment>
<evidence type="ECO:0000256" key="1">
    <source>
        <dbReference type="ARBA" id="ARBA00022679"/>
    </source>
</evidence>
<reference evidence="15" key="2">
    <citation type="submission" date="2022-10" db="EMBL/GenBank/DDBJ databases">
        <authorList>
            <consortium name="ENA_rothamsted_submissions"/>
            <consortium name="culmorum"/>
            <person name="King R."/>
        </authorList>
    </citation>
    <scope>NUCLEOTIDE SEQUENCE</scope>
</reference>
<comment type="catalytic activity">
    <reaction evidence="6">
        <text>dopamine + (9Z)-octadecenoyl-CoA = N-(9Z-octadecanoyl)-dopamine + CoA + H(+)</text>
        <dbReference type="Rhea" id="RHEA:51380"/>
        <dbReference type="ChEBI" id="CHEBI:15378"/>
        <dbReference type="ChEBI" id="CHEBI:31883"/>
        <dbReference type="ChEBI" id="CHEBI:57287"/>
        <dbReference type="ChEBI" id="CHEBI:57387"/>
        <dbReference type="ChEBI" id="CHEBI:59905"/>
    </reaction>
    <physiologicalReaction direction="left-to-right" evidence="6">
        <dbReference type="Rhea" id="RHEA:51381"/>
    </physiologicalReaction>
</comment>
<dbReference type="PROSITE" id="PS51186">
    <property type="entry name" value="GNAT"/>
    <property type="match status" value="1"/>
</dbReference>
<comment type="catalytic activity">
    <reaction evidence="7">
        <text>serotonin + octadecanoyl-CoA = N-octadecanoyl-serotonin + CoA + H(+)</text>
        <dbReference type="Rhea" id="RHEA:51400"/>
        <dbReference type="ChEBI" id="CHEBI:15378"/>
        <dbReference type="ChEBI" id="CHEBI:57287"/>
        <dbReference type="ChEBI" id="CHEBI:57394"/>
        <dbReference type="ChEBI" id="CHEBI:134065"/>
        <dbReference type="ChEBI" id="CHEBI:350546"/>
    </reaction>
    <physiologicalReaction direction="left-to-right" evidence="7">
        <dbReference type="Rhea" id="RHEA:51401"/>
    </physiologicalReaction>
</comment>
<feature type="domain" description="N-acetyltransferase" evidence="14">
    <location>
        <begin position="81"/>
        <end position="217"/>
    </location>
</feature>
<dbReference type="EMBL" id="OU899035">
    <property type="protein sequence ID" value="CAH1720332.1"/>
    <property type="molecule type" value="Genomic_DNA"/>
</dbReference>
<accession>A0A9P0IXJ2</accession>
<name>A0A9P0IXJ2_APHGO</name>
<evidence type="ECO:0000256" key="8">
    <source>
        <dbReference type="ARBA" id="ARBA00051284"/>
    </source>
</evidence>
<dbReference type="PANTHER" id="PTHR20905:SF1">
    <property type="entry name" value="AT07410P-RELATED"/>
    <property type="match status" value="1"/>
</dbReference>
<evidence type="ECO:0000256" key="4">
    <source>
        <dbReference type="ARBA" id="ARBA00038182"/>
    </source>
</evidence>
<comment type="catalytic activity">
    <reaction evidence="10">
        <text>serotonin + (9Z)-octadecenoyl-CoA = N-(9Z-octadecenoyl)-serotonin + CoA + H(+)</text>
        <dbReference type="Rhea" id="RHEA:51392"/>
        <dbReference type="ChEBI" id="CHEBI:15378"/>
        <dbReference type="ChEBI" id="CHEBI:57287"/>
        <dbReference type="ChEBI" id="CHEBI:57387"/>
        <dbReference type="ChEBI" id="CHEBI:134064"/>
        <dbReference type="ChEBI" id="CHEBI:350546"/>
    </reaction>
    <physiologicalReaction direction="left-to-right" evidence="10">
        <dbReference type="Rhea" id="RHEA:51393"/>
    </physiologicalReaction>
</comment>
<dbReference type="Pfam" id="PF00583">
    <property type="entry name" value="Acetyltransf_1"/>
    <property type="match status" value="1"/>
</dbReference>
<dbReference type="PANTHER" id="PTHR20905">
    <property type="entry name" value="N-ACETYLTRANSFERASE-RELATED"/>
    <property type="match status" value="1"/>
</dbReference>
<evidence type="ECO:0000256" key="5">
    <source>
        <dbReference type="ARBA" id="ARBA00039114"/>
    </source>
</evidence>
<dbReference type="InterPro" id="IPR000182">
    <property type="entry name" value="GNAT_dom"/>
</dbReference>
<proteinExistence type="inferred from homology"/>
<comment type="catalytic activity">
    <reaction evidence="9">
        <text>dopamine + acetyl-CoA = N-acetyldopamine + CoA + H(+)</text>
        <dbReference type="Rhea" id="RHEA:51388"/>
        <dbReference type="ChEBI" id="CHEBI:15378"/>
        <dbReference type="ChEBI" id="CHEBI:57287"/>
        <dbReference type="ChEBI" id="CHEBI:57288"/>
        <dbReference type="ChEBI" id="CHEBI:59905"/>
        <dbReference type="ChEBI" id="CHEBI:125678"/>
    </reaction>
    <physiologicalReaction direction="left-to-right" evidence="9">
        <dbReference type="Rhea" id="RHEA:51389"/>
    </physiologicalReaction>
</comment>
<organism evidence="15 16">
    <name type="scientific">Aphis gossypii</name>
    <name type="common">Cotton aphid</name>
    <dbReference type="NCBI Taxonomy" id="80765"/>
    <lineage>
        <taxon>Eukaryota</taxon>
        <taxon>Metazoa</taxon>
        <taxon>Ecdysozoa</taxon>
        <taxon>Arthropoda</taxon>
        <taxon>Hexapoda</taxon>
        <taxon>Insecta</taxon>
        <taxon>Pterygota</taxon>
        <taxon>Neoptera</taxon>
        <taxon>Paraneoptera</taxon>
        <taxon>Hemiptera</taxon>
        <taxon>Sternorrhyncha</taxon>
        <taxon>Aphidomorpha</taxon>
        <taxon>Aphidoidea</taxon>
        <taxon>Aphididae</taxon>
        <taxon>Aphidini</taxon>
        <taxon>Aphis</taxon>
        <taxon>Aphis</taxon>
    </lineage>
</organism>
<reference evidence="15" key="1">
    <citation type="submission" date="2022-02" db="EMBL/GenBank/DDBJ databases">
        <authorList>
            <person name="King R."/>
        </authorList>
    </citation>
    <scope>NUCLEOTIDE SEQUENCE</scope>
</reference>
<dbReference type="FunFam" id="3.40.630.30:FF:000046">
    <property type="entry name" value="Dopamine N-acetyltransferase"/>
    <property type="match status" value="1"/>
</dbReference>
<dbReference type="InterPro" id="IPR016181">
    <property type="entry name" value="Acyl_CoA_acyltransferase"/>
</dbReference>
<comment type="catalytic activity">
    <reaction evidence="11">
        <text>serotonin + hexadecanoyl-CoA = N-hexadecanoyl-serotonin + CoA + H(+)</text>
        <dbReference type="Rhea" id="RHEA:51384"/>
        <dbReference type="ChEBI" id="CHEBI:15378"/>
        <dbReference type="ChEBI" id="CHEBI:57287"/>
        <dbReference type="ChEBI" id="CHEBI:57379"/>
        <dbReference type="ChEBI" id="CHEBI:134059"/>
        <dbReference type="ChEBI" id="CHEBI:350546"/>
    </reaction>
    <physiologicalReaction direction="left-to-right" evidence="11">
        <dbReference type="Rhea" id="RHEA:51385"/>
    </physiologicalReaction>
</comment>
<evidence type="ECO:0000256" key="3">
    <source>
        <dbReference type="ARBA" id="ARBA00037926"/>
    </source>
</evidence>
<comment type="catalytic activity">
    <reaction evidence="13">
        <text>serotonin + acetyl-CoA = N-acetylserotonin + CoA + H(+)</text>
        <dbReference type="Rhea" id="RHEA:25217"/>
        <dbReference type="ChEBI" id="CHEBI:15378"/>
        <dbReference type="ChEBI" id="CHEBI:17697"/>
        <dbReference type="ChEBI" id="CHEBI:57287"/>
        <dbReference type="ChEBI" id="CHEBI:57288"/>
        <dbReference type="ChEBI" id="CHEBI:350546"/>
        <dbReference type="EC" id="2.3.1.87"/>
    </reaction>
    <physiologicalReaction direction="left-to-right" evidence="13">
        <dbReference type="Rhea" id="RHEA:25218"/>
    </physiologicalReaction>
</comment>
<evidence type="ECO:0000256" key="9">
    <source>
        <dbReference type="ARBA" id="ARBA00051711"/>
    </source>
</evidence>
<evidence type="ECO:0000256" key="7">
    <source>
        <dbReference type="ARBA" id="ARBA00050849"/>
    </source>
</evidence>
<dbReference type="Gene3D" id="3.40.630.30">
    <property type="match status" value="1"/>
</dbReference>
<evidence type="ECO:0000259" key="14">
    <source>
        <dbReference type="PROSITE" id="PS51186"/>
    </source>
</evidence>
<sequence length="236" mass="27034">MNDNSVETLKNKMDKIKNKKVSFNILPITNNDKETVKNSLRQYFFRDEPISASIGLLEEKESVIQFENFCIDLLQFGVSFMAVSTETGEMMGATLNSTACRGDKIKQYSDKNNDRSIKYNELMIFLDKAGRDTDFFGQYPNIDRIMKLEIITVNEAYRGQGVCKALVNKSKELALELGYQMIGVDCSSNFTAMAVERFGFQCIYSFPYSDYVNKQGEVVFKTQPPHEYFKTHVLLL</sequence>
<keyword evidence="1" id="KW-0808">Transferase</keyword>
<evidence type="ECO:0000256" key="6">
    <source>
        <dbReference type="ARBA" id="ARBA00050189"/>
    </source>
</evidence>
<evidence type="ECO:0000256" key="2">
    <source>
        <dbReference type="ARBA" id="ARBA00023315"/>
    </source>
</evidence>
<evidence type="ECO:0000256" key="10">
    <source>
        <dbReference type="ARBA" id="ARBA00051823"/>
    </source>
</evidence>
<dbReference type="SUPFAM" id="SSF55729">
    <property type="entry name" value="Acyl-CoA N-acyltransferases (Nat)"/>
    <property type="match status" value="1"/>
</dbReference>
<evidence type="ECO:0000256" key="12">
    <source>
        <dbReference type="ARBA" id="ARBA00052335"/>
    </source>
</evidence>
<dbReference type="EC" id="2.3.1.87" evidence="5"/>
<evidence type="ECO:0000256" key="11">
    <source>
        <dbReference type="ARBA" id="ARBA00052178"/>
    </source>
</evidence>
<evidence type="ECO:0000256" key="13">
    <source>
        <dbReference type="ARBA" id="ARBA00052491"/>
    </source>
</evidence>
<gene>
    <name evidence="15" type="ORF">APHIGO_LOCUS3945</name>
</gene>
<keyword evidence="16" id="KW-1185">Reference proteome</keyword>
<dbReference type="Proteomes" id="UP001154329">
    <property type="component" value="Chromosome 2"/>
</dbReference>
<protein>
    <recommendedName>
        <fullName evidence="5">aralkylamine N-acetyltransferase</fullName>
        <ecNumber evidence="5">2.3.1.87</ecNumber>
    </recommendedName>
</protein>
<dbReference type="AlphaFoldDB" id="A0A9P0IXJ2"/>
<keyword evidence="2" id="KW-0012">Acyltransferase</keyword>
<comment type="similarity">
    <text evidence="4">Belongs to the acetyltransferase family. AANAT subfamily.</text>
</comment>
<evidence type="ECO:0000313" key="16">
    <source>
        <dbReference type="Proteomes" id="UP001154329"/>
    </source>
</evidence>
<dbReference type="CDD" id="cd04301">
    <property type="entry name" value="NAT_SF"/>
    <property type="match status" value="1"/>
</dbReference>